<dbReference type="Pfam" id="PF16747">
    <property type="entry name" value="Adhesin_E"/>
    <property type="match status" value="1"/>
</dbReference>
<evidence type="ECO:0000313" key="3">
    <source>
        <dbReference type="EMBL" id="MBD8050305.1"/>
    </source>
</evidence>
<organism evidence="3 4">
    <name type="scientific">Limnohabitans radicicola</name>
    <dbReference type="NCBI Taxonomy" id="2771427"/>
    <lineage>
        <taxon>Bacteria</taxon>
        <taxon>Pseudomonadati</taxon>
        <taxon>Pseudomonadota</taxon>
        <taxon>Betaproteobacteria</taxon>
        <taxon>Burkholderiales</taxon>
        <taxon>Comamonadaceae</taxon>
        <taxon>Limnohabitans</taxon>
    </lineage>
</organism>
<feature type="domain" description="Surface-adhesin protein E-like" evidence="2">
    <location>
        <begin position="29"/>
        <end position="135"/>
    </location>
</feature>
<dbReference type="RefSeq" id="WP_191818704.1">
    <property type="nucleotide sequence ID" value="NZ_JACYFT010000001.1"/>
</dbReference>
<reference evidence="3" key="1">
    <citation type="submission" date="2020-09" db="EMBL/GenBank/DDBJ databases">
        <title>Genome seq and assembly of Limnohabitants sp.</title>
        <authorList>
            <person name="Chhetri G."/>
        </authorList>
    </citation>
    <scope>NUCLEOTIDE SEQUENCE</scope>
    <source>
        <strain evidence="3">JUR4</strain>
    </source>
</reference>
<dbReference type="Proteomes" id="UP000647424">
    <property type="component" value="Unassembled WGS sequence"/>
</dbReference>
<evidence type="ECO:0000259" key="2">
    <source>
        <dbReference type="Pfam" id="PF16747"/>
    </source>
</evidence>
<feature type="chain" id="PRO_5038013011" description="Surface-adhesin protein E-like domain-containing protein" evidence="1">
    <location>
        <begin position="24"/>
        <end position="135"/>
    </location>
</feature>
<feature type="signal peptide" evidence="1">
    <location>
        <begin position="1"/>
        <end position="23"/>
    </location>
</feature>
<dbReference type="InterPro" id="IPR031939">
    <property type="entry name" value="Adhesin_E-like"/>
</dbReference>
<accession>A0A927FIP9</accession>
<dbReference type="AlphaFoldDB" id="A0A927FIP9"/>
<protein>
    <recommendedName>
        <fullName evidence="2">Surface-adhesin protein E-like domain-containing protein</fullName>
    </recommendedName>
</protein>
<evidence type="ECO:0000256" key="1">
    <source>
        <dbReference type="SAM" id="SignalP"/>
    </source>
</evidence>
<keyword evidence="4" id="KW-1185">Reference proteome</keyword>
<sequence>MKHPIVRTLMAPLFLTLAWPACGAGQAQWEQVVTDVQSSYYIDSASIQRQGSVRTFWSLRDYKTVQSTYDGKAYKSALLKIELDCSSQEATALEITYFTGKMLSGDKAQRESNFHNPQPIQANTPISRFAQRLCK</sequence>
<name>A0A927FIP9_9BURK</name>
<proteinExistence type="predicted"/>
<gene>
    <name evidence="3" type="ORF">IC609_07095</name>
</gene>
<evidence type="ECO:0000313" key="4">
    <source>
        <dbReference type="Proteomes" id="UP000647424"/>
    </source>
</evidence>
<dbReference type="EMBL" id="JACYFT010000001">
    <property type="protein sequence ID" value="MBD8050305.1"/>
    <property type="molecule type" value="Genomic_DNA"/>
</dbReference>
<keyword evidence="1" id="KW-0732">Signal</keyword>
<comment type="caution">
    <text evidence="3">The sequence shown here is derived from an EMBL/GenBank/DDBJ whole genome shotgun (WGS) entry which is preliminary data.</text>
</comment>